<dbReference type="Pfam" id="PF10512">
    <property type="entry name" value="Borealin"/>
    <property type="match status" value="1"/>
</dbReference>
<comment type="subcellular location">
    <subcellularLocation>
        <location evidence="2">Chromosome</location>
        <location evidence="2">Centromere</location>
    </subcellularLocation>
    <subcellularLocation>
        <location evidence="1">Nucleus</location>
    </subcellularLocation>
</comment>
<evidence type="ECO:0000313" key="13">
    <source>
        <dbReference type="Ensembl" id="ENSLLEP00000045006.1"/>
    </source>
</evidence>
<evidence type="ECO:0000256" key="6">
    <source>
        <dbReference type="ARBA" id="ARBA00022776"/>
    </source>
</evidence>
<evidence type="ECO:0000256" key="7">
    <source>
        <dbReference type="ARBA" id="ARBA00023242"/>
    </source>
</evidence>
<dbReference type="GO" id="GO:0051233">
    <property type="term" value="C:spindle midzone"/>
    <property type="evidence" value="ECO:0007669"/>
    <property type="project" value="TreeGrafter"/>
</dbReference>
<proteinExistence type="inferred from homology"/>
<dbReference type="GO" id="GO:0000070">
    <property type="term" value="P:mitotic sister chromatid segregation"/>
    <property type="evidence" value="ECO:0007669"/>
    <property type="project" value="TreeGrafter"/>
</dbReference>
<evidence type="ECO:0000256" key="3">
    <source>
        <dbReference type="ARBA" id="ARBA00009914"/>
    </source>
</evidence>
<dbReference type="Proteomes" id="UP000694569">
    <property type="component" value="Unplaced"/>
</dbReference>
<sequence>MIYLRPAVEVLLFFLCDRVRCKMPPKKHRKRLGGRSSDSGVEMEKCEALQEQKNVRIRLFMQDFLQQGKDKMAELKRELESLSMTVDKTMEVELLKMPLAIRQMKVGDYLSLIGDDKTAIAAAAVKMDCSDDDIPQPKVLRKNSKKVVKVTTVEHERDHTMSATAKNRTVQKVPKSKSLVALTEKANKKTNSLTRSVSATPIDKASKKVLGTNLASRTAARSSRNQMTPLLRSSRSATMLNFRDFLMSDDIPFIKIPLADGQSICLAGDDLENMDVELLRDGTVRQINVLVGQLTNLCAKASNQYGNTP</sequence>
<keyword evidence="5" id="KW-0132">Cell division</keyword>
<feature type="domain" description="Borealin C-terminal" evidence="12">
    <location>
        <begin position="193"/>
        <end position="299"/>
    </location>
</feature>
<evidence type="ECO:0000313" key="14">
    <source>
        <dbReference type="Proteomes" id="UP000694569"/>
    </source>
</evidence>
<evidence type="ECO:0000256" key="5">
    <source>
        <dbReference type="ARBA" id="ARBA00022618"/>
    </source>
</evidence>
<gene>
    <name evidence="13" type="primary">GPT2</name>
</gene>
<evidence type="ECO:0000256" key="10">
    <source>
        <dbReference type="SAM" id="Coils"/>
    </source>
</evidence>
<dbReference type="InterPro" id="IPR018851">
    <property type="entry name" value="Borealin_N"/>
</dbReference>
<dbReference type="GO" id="GO:0005634">
    <property type="term" value="C:nucleus"/>
    <property type="evidence" value="ECO:0007669"/>
    <property type="project" value="UniProtKB-SubCell"/>
</dbReference>
<evidence type="ECO:0000256" key="9">
    <source>
        <dbReference type="ARBA" id="ARBA00023328"/>
    </source>
</evidence>
<keyword evidence="10" id="KW-0175">Coiled coil</keyword>
<evidence type="ECO:0000256" key="8">
    <source>
        <dbReference type="ARBA" id="ARBA00023306"/>
    </source>
</evidence>
<dbReference type="Pfam" id="PF10444">
    <property type="entry name" value="Nbl1_Borealin_N"/>
    <property type="match status" value="1"/>
</dbReference>
<dbReference type="OrthoDB" id="1732682at2759"/>
<evidence type="ECO:0000259" key="11">
    <source>
        <dbReference type="Pfam" id="PF10444"/>
    </source>
</evidence>
<dbReference type="GO" id="GO:0051301">
    <property type="term" value="P:cell division"/>
    <property type="evidence" value="ECO:0007669"/>
    <property type="project" value="UniProtKB-KW"/>
</dbReference>
<evidence type="ECO:0000256" key="4">
    <source>
        <dbReference type="ARBA" id="ARBA00022454"/>
    </source>
</evidence>
<dbReference type="GO" id="GO:0032133">
    <property type="term" value="C:chromosome passenger complex"/>
    <property type="evidence" value="ECO:0007669"/>
    <property type="project" value="TreeGrafter"/>
</dbReference>
<dbReference type="InterPro" id="IPR018867">
    <property type="entry name" value="Cell_div_borealin"/>
</dbReference>
<feature type="domain" description="Borealin N-terminal" evidence="11">
    <location>
        <begin position="57"/>
        <end position="111"/>
    </location>
</feature>
<dbReference type="InterPro" id="IPR046466">
    <property type="entry name" value="Borealin_C"/>
</dbReference>
<keyword evidence="14" id="KW-1185">Reference proteome</keyword>
<evidence type="ECO:0000256" key="1">
    <source>
        <dbReference type="ARBA" id="ARBA00004123"/>
    </source>
</evidence>
<keyword evidence="9" id="KW-0137">Centromere</keyword>
<evidence type="ECO:0000256" key="2">
    <source>
        <dbReference type="ARBA" id="ARBA00004584"/>
    </source>
</evidence>
<name>A0A8C5QZR9_9ANUR</name>
<keyword evidence="7" id="KW-0539">Nucleus</keyword>
<dbReference type="PANTHER" id="PTHR16040">
    <property type="entry name" value="AUSTRALIN, ISOFORM A-RELATED"/>
    <property type="match status" value="1"/>
</dbReference>
<dbReference type="GeneTree" id="ENSGT00940000159061"/>
<protein>
    <submittedName>
        <fullName evidence="13">Glutamic--pyruvic transaminase 2</fullName>
    </submittedName>
</protein>
<comment type="similarity">
    <text evidence="3">Belongs to the borealin family.</text>
</comment>
<dbReference type="AlphaFoldDB" id="A0A8C5QZR9"/>
<keyword evidence="4" id="KW-0158">Chromosome</keyword>
<accession>A0A8C5QZR9</accession>
<reference evidence="13" key="2">
    <citation type="submission" date="2025-09" db="UniProtKB">
        <authorList>
            <consortium name="Ensembl"/>
        </authorList>
    </citation>
    <scope>IDENTIFICATION</scope>
</reference>
<dbReference type="Ensembl" id="ENSLLET00000046802.1">
    <property type="protein sequence ID" value="ENSLLEP00000045006.1"/>
    <property type="gene ID" value="ENSLLEG00000028474.1"/>
</dbReference>
<feature type="coiled-coil region" evidence="10">
    <location>
        <begin position="65"/>
        <end position="92"/>
    </location>
</feature>
<keyword evidence="6" id="KW-0498">Mitosis</keyword>
<dbReference type="Gene3D" id="6.10.250.1900">
    <property type="match status" value="1"/>
</dbReference>
<dbReference type="PANTHER" id="PTHR16040:SF5">
    <property type="entry name" value="BOREALIN-2-RELATED"/>
    <property type="match status" value="1"/>
</dbReference>
<organism evidence="13 14">
    <name type="scientific">Leptobrachium leishanense</name>
    <name type="common">Leishan spiny toad</name>
    <dbReference type="NCBI Taxonomy" id="445787"/>
    <lineage>
        <taxon>Eukaryota</taxon>
        <taxon>Metazoa</taxon>
        <taxon>Chordata</taxon>
        <taxon>Craniata</taxon>
        <taxon>Vertebrata</taxon>
        <taxon>Euteleostomi</taxon>
        <taxon>Amphibia</taxon>
        <taxon>Batrachia</taxon>
        <taxon>Anura</taxon>
        <taxon>Pelobatoidea</taxon>
        <taxon>Megophryidae</taxon>
        <taxon>Leptobrachium</taxon>
    </lineage>
</organism>
<dbReference type="Gene3D" id="6.10.140.560">
    <property type="match status" value="1"/>
</dbReference>
<reference evidence="13" key="1">
    <citation type="submission" date="2025-08" db="UniProtKB">
        <authorList>
            <consortium name="Ensembl"/>
        </authorList>
    </citation>
    <scope>IDENTIFICATION</scope>
</reference>
<keyword evidence="8" id="KW-0131">Cell cycle</keyword>
<dbReference type="GO" id="GO:0000775">
    <property type="term" value="C:chromosome, centromeric region"/>
    <property type="evidence" value="ECO:0007669"/>
    <property type="project" value="UniProtKB-SubCell"/>
</dbReference>
<evidence type="ECO:0000259" key="12">
    <source>
        <dbReference type="Pfam" id="PF10512"/>
    </source>
</evidence>